<proteinExistence type="inferred from homology"/>
<evidence type="ECO:0000256" key="6">
    <source>
        <dbReference type="SAM" id="MobiDB-lite"/>
    </source>
</evidence>
<dbReference type="EMBL" id="BTGU01000001">
    <property type="protein sequence ID" value="GMN25264.1"/>
    <property type="molecule type" value="Genomic_DNA"/>
</dbReference>
<keyword evidence="4 5" id="KW-0287">Flowering</keyword>
<reference evidence="7" key="1">
    <citation type="submission" date="2023-07" db="EMBL/GenBank/DDBJ databases">
        <title>draft genome sequence of fig (Ficus carica).</title>
        <authorList>
            <person name="Takahashi T."/>
            <person name="Nishimura K."/>
        </authorList>
    </citation>
    <scope>NUCLEOTIDE SEQUENCE</scope>
</reference>
<evidence type="ECO:0000313" key="8">
    <source>
        <dbReference type="Proteomes" id="UP001187192"/>
    </source>
</evidence>
<name>A0AA87Z404_FICCA</name>
<organism evidence="7 8">
    <name type="scientific">Ficus carica</name>
    <name type="common">Common fig</name>
    <dbReference type="NCBI Taxonomy" id="3494"/>
    <lineage>
        <taxon>Eukaryota</taxon>
        <taxon>Viridiplantae</taxon>
        <taxon>Streptophyta</taxon>
        <taxon>Embryophyta</taxon>
        <taxon>Tracheophyta</taxon>
        <taxon>Spermatophyta</taxon>
        <taxon>Magnoliopsida</taxon>
        <taxon>eudicotyledons</taxon>
        <taxon>Gunneridae</taxon>
        <taxon>Pentapetalae</taxon>
        <taxon>rosids</taxon>
        <taxon>fabids</taxon>
        <taxon>Rosales</taxon>
        <taxon>Moraceae</taxon>
        <taxon>Ficeae</taxon>
        <taxon>Ficus</taxon>
    </lineage>
</organism>
<dbReference type="Gramene" id="FCD_00001084-RA">
    <property type="protein sequence ID" value="FCD_00001084-RA:cds"/>
    <property type="gene ID" value="FCD_00001084"/>
</dbReference>
<dbReference type="Proteomes" id="UP001187192">
    <property type="component" value="Unassembled WGS sequence"/>
</dbReference>
<evidence type="ECO:0000256" key="4">
    <source>
        <dbReference type="ARBA" id="ARBA00023089"/>
    </source>
</evidence>
<dbReference type="GO" id="GO:0009908">
    <property type="term" value="P:flower development"/>
    <property type="evidence" value="ECO:0007669"/>
    <property type="project" value="UniProtKB-KW"/>
</dbReference>
<comment type="similarity">
    <text evidence="1 5">Belongs to the Frigida family.</text>
</comment>
<evidence type="ECO:0000256" key="5">
    <source>
        <dbReference type="RuleBase" id="RU364012"/>
    </source>
</evidence>
<keyword evidence="3 5" id="KW-0221">Differentiation</keyword>
<sequence>MSATAFDKISPELQLSGSNRQQIRKTFNLLKSHASAVAKFTLQWQDLEDHLQSIHNSIQARLYELQNPQSSPTPTKLPRPKSNSPKESESHSNSIPIHDAKELVIHLKQRLKDHDSLRDDVRNALLNHPEGSGKLVLDAVGGFYPGELKPGVIDSELSAVRRSCLLLLEELMNVRPPIGSPVREEACKVASAWKAKMNPELVNSMEVFGFLMLLIAYGLAGEFDRDEILSLVGNVVQRKKAPELFKSLGLSDKASDFIQSLISQKKRLEAVRFIYAFELVDKFPPVPLLQDHLNDAKKASRTVWKNSKSSSKEKDDATNKELAALRGVIRCIEEYKLATEYSPEDLKERVEWLRKQKNERKAKGINAKQKAPDSKAQAQQLSGKKRAFLDSKCQTKNPQHINKNPRTAVPNLSARASATVHSVHHQPVGLYERERIEYLRQSARMAAAPATASSIVPARAATVHSVHHHPVGLLEDEGAEYLLTSAVSAPVPGPNTSLGAASNFYSIEASRYQPARSFTGQGTQYSPRYYDLARSTIDAHASLQPGSHGLVASPTHRMSLTSGAHNLPGSIIDAHHVSSAHYRLADGRLIAHLNSSAEEYGTSGRNRQFGSPGARQHIGIPSNASPRSSLAYYPEDPLRVATRGDRPLSSSSGYDHELLSKRPNVFHL</sequence>
<dbReference type="GO" id="GO:0030154">
    <property type="term" value="P:cell differentiation"/>
    <property type="evidence" value="ECO:0007669"/>
    <property type="project" value="UniProtKB-KW"/>
</dbReference>
<dbReference type="PANTHER" id="PTHR31791:SF32">
    <property type="entry name" value="FRIGIDA-LIKE PROTEIN"/>
    <property type="match status" value="1"/>
</dbReference>
<comment type="caution">
    <text evidence="7">The sequence shown here is derived from an EMBL/GenBank/DDBJ whole genome shotgun (WGS) entry which is preliminary data.</text>
</comment>
<dbReference type="AlphaFoldDB" id="A0AA87Z404"/>
<feature type="region of interest" description="Disordered" evidence="6">
    <location>
        <begin position="601"/>
        <end position="629"/>
    </location>
</feature>
<evidence type="ECO:0000256" key="3">
    <source>
        <dbReference type="ARBA" id="ARBA00022782"/>
    </source>
</evidence>
<dbReference type="PANTHER" id="PTHR31791">
    <property type="entry name" value="FRIGIDA-LIKE PROTEIN 3-RELATED"/>
    <property type="match status" value="1"/>
</dbReference>
<dbReference type="InterPro" id="IPR012474">
    <property type="entry name" value="Frigida"/>
</dbReference>
<gene>
    <name evidence="7" type="ORF">TIFTF001_000860</name>
</gene>
<evidence type="ECO:0000256" key="2">
    <source>
        <dbReference type="ARBA" id="ARBA00022473"/>
    </source>
</evidence>
<feature type="region of interest" description="Disordered" evidence="6">
    <location>
        <begin position="67"/>
        <end position="95"/>
    </location>
</feature>
<keyword evidence="2 5" id="KW-0217">Developmental protein</keyword>
<protein>
    <recommendedName>
        <fullName evidence="5">FRIGIDA-like protein</fullName>
    </recommendedName>
</protein>
<keyword evidence="8" id="KW-1185">Reference proteome</keyword>
<evidence type="ECO:0000256" key="1">
    <source>
        <dbReference type="ARBA" id="ARBA00008956"/>
    </source>
</evidence>
<accession>A0AA87Z404</accession>
<feature type="region of interest" description="Disordered" evidence="6">
    <location>
        <begin position="360"/>
        <end position="382"/>
    </location>
</feature>
<evidence type="ECO:0000313" key="7">
    <source>
        <dbReference type="EMBL" id="GMN25264.1"/>
    </source>
</evidence>
<dbReference type="Pfam" id="PF07899">
    <property type="entry name" value="Frigida"/>
    <property type="match status" value="1"/>
</dbReference>